<keyword evidence="1" id="KW-1133">Transmembrane helix</keyword>
<sequence length="167" mass="17329">MSIGDIIFYIILLGVIAAIIAAVVHYGGDIHTASNVQADVNDTSALVAAVEKTYNGYSNYANLTDADMISAQAVPTAITQASTTSLQNVFGYPYTLAEDTNNPNAFDLTDEVPNDACAAIVNSVMKDITSLTINGTAVTLPVTDPATIGQACGTTDPSTIVEVYSGM</sequence>
<dbReference type="Gene3D" id="3.30.1690.10">
    <property type="entry name" value="TcpA-like pilin"/>
    <property type="match status" value="1"/>
</dbReference>
<gene>
    <name evidence="3" type="ORF">B1A_18686</name>
</gene>
<evidence type="ECO:0000256" key="1">
    <source>
        <dbReference type="SAM" id="Phobius"/>
    </source>
</evidence>
<organism evidence="3">
    <name type="scientific">mine drainage metagenome</name>
    <dbReference type="NCBI Taxonomy" id="410659"/>
    <lineage>
        <taxon>unclassified sequences</taxon>
        <taxon>metagenomes</taxon>
        <taxon>ecological metagenomes</taxon>
    </lineage>
</organism>
<dbReference type="Pfam" id="PF08805">
    <property type="entry name" value="PilS"/>
    <property type="match status" value="1"/>
</dbReference>
<reference evidence="3" key="2">
    <citation type="journal article" date="2014" name="ISME J.">
        <title>Microbial stratification in low pH oxic and suboxic macroscopic growths along an acid mine drainage.</title>
        <authorList>
            <person name="Mendez-Garcia C."/>
            <person name="Mesa V."/>
            <person name="Sprenger R.R."/>
            <person name="Richter M."/>
            <person name="Diez M.S."/>
            <person name="Solano J."/>
            <person name="Bargiela R."/>
            <person name="Golyshina O.V."/>
            <person name="Manteca A."/>
            <person name="Ramos J.L."/>
            <person name="Gallego J.R."/>
            <person name="Llorente I."/>
            <person name="Martins Dos Santos V.A."/>
            <person name="Jensen O.N."/>
            <person name="Pelaez A.I."/>
            <person name="Sanchez J."/>
            <person name="Ferrer M."/>
        </authorList>
    </citation>
    <scope>NUCLEOTIDE SEQUENCE</scope>
</reference>
<dbReference type="SUPFAM" id="SSF54523">
    <property type="entry name" value="Pili subunits"/>
    <property type="match status" value="1"/>
</dbReference>
<proteinExistence type="predicted"/>
<comment type="caution">
    <text evidence="3">The sequence shown here is derived from an EMBL/GenBank/DDBJ whole genome shotgun (WGS) entry which is preliminary data.</text>
</comment>
<dbReference type="InterPro" id="IPR045584">
    <property type="entry name" value="Pilin-like"/>
</dbReference>
<dbReference type="AlphaFoldDB" id="T1A025"/>
<accession>T1A025</accession>
<feature type="domain" description="Type 4 secretion system PilS N-terminal" evidence="2">
    <location>
        <begin position="35"/>
        <end position="161"/>
    </location>
</feature>
<protein>
    <submittedName>
        <fullName evidence="3">PilS domain-containing protein</fullName>
    </submittedName>
</protein>
<dbReference type="InterPro" id="IPR014911">
    <property type="entry name" value="PilS_N"/>
</dbReference>
<keyword evidence="1" id="KW-0472">Membrane</keyword>
<dbReference type="EMBL" id="AUZX01013790">
    <property type="protein sequence ID" value="EQD34449.1"/>
    <property type="molecule type" value="Genomic_DNA"/>
</dbReference>
<reference evidence="3" key="1">
    <citation type="submission" date="2013-08" db="EMBL/GenBank/DDBJ databases">
        <authorList>
            <person name="Mendez C."/>
            <person name="Richter M."/>
            <person name="Ferrer M."/>
            <person name="Sanchez J."/>
        </authorList>
    </citation>
    <scope>NUCLEOTIDE SEQUENCE</scope>
</reference>
<name>T1A025_9ZZZZ</name>
<evidence type="ECO:0000259" key="2">
    <source>
        <dbReference type="Pfam" id="PF08805"/>
    </source>
</evidence>
<feature type="transmembrane region" description="Helical" evidence="1">
    <location>
        <begin position="6"/>
        <end position="27"/>
    </location>
</feature>
<keyword evidence="1" id="KW-0812">Transmembrane</keyword>
<evidence type="ECO:0000313" key="3">
    <source>
        <dbReference type="EMBL" id="EQD34449.1"/>
    </source>
</evidence>